<sequence length="80" mass="8645">MPIAAGNHFRGSPVSYLTTRCLSSCVPTIQDPVDLRFWRGFVMVGGLAGVRWWRLLGVALGGSTIAVSVVFLPRTRLGPC</sequence>
<keyword evidence="2" id="KW-1185">Reference proteome</keyword>
<accession>A0ACC0MZM1</accession>
<evidence type="ECO:0000313" key="2">
    <source>
        <dbReference type="Proteomes" id="UP001062846"/>
    </source>
</evidence>
<proteinExistence type="predicted"/>
<comment type="caution">
    <text evidence="1">The sequence shown here is derived from an EMBL/GenBank/DDBJ whole genome shotgun (WGS) entry which is preliminary data.</text>
</comment>
<organism evidence="1 2">
    <name type="scientific">Rhododendron molle</name>
    <name type="common">Chinese azalea</name>
    <name type="synonym">Azalea mollis</name>
    <dbReference type="NCBI Taxonomy" id="49168"/>
    <lineage>
        <taxon>Eukaryota</taxon>
        <taxon>Viridiplantae</taxon>
        <taxon>Streptophyta</taxon>
        <taxon>Embryophyta</taxon>
        <taxon>Tracheophyta</taxon>
        <taxon>Spermatophyta</taxon>
        <taxon>Magnoliopsida</taxon>
        <taxon>eudicotyledons</taxon>
        <taxon>Gunneridae</taxon>
        <taxon>Pentapetalae</taxon>
        <taxon>asterids</taxon>
        <taxon>Ericales</taxon>
        <taxon>Ericaceae</taxon>
        <taxon>Ericoideae</taxon>
        <taxon>Rhodoreae</taxon>
        <taxon>Rhododendron</taxon>
    </lineage>
</organism>
<evidence type="ECO:0000313" key="1">
    <source>
        <dbReference type="EMBL" id="KAI8546461.1"/>
    </source>
</evidence>
<reference evidence="1" key="1">
    <citation type="submission" date="2022-02" db="EMBL/GenBank/DDBJ databases">
        <title>Plant Genome Project.</title>
        <authorList>
            <person name="Zhang R.-G."/>
        </authorList>
    </citation>
    <scope>NUCLEOTIDE SEQUENCE</scope>
    <source>
        <strain evidence="1">AT1</strain>
    </source>
</reference>
<gene>
    <name evidence="1" type="ORF">RHMOL_Rhmol07G0119700</name>
</gene>
<dbReference type="EMBL" id="CM046394">
    <property type="protein sequence ID" value="KAI8546461.1"/>
    <property type="molecule type" value="Genomic_DNA"/>
</dbReference>
<name>A0ACC0MZM1_RHOML</name>
<dbReference type="Proteomes" id="UP001062846">
    <property type="component" value="Chromosome 7"/>
</dbReference>
<protein>
    <submittedName>
        <fullName evidence="1">Uncharacterized protein</fullName>
    </submittedName>
</protein>